<sequence length="436" mass="47635">MEAILEKKPLKKTLEIESLLKPIDLELHIPGSKSVTHRAFIMAALANGVSHIENPCLCSDTRATLKGLSSLGVNIEENSEGLVIHGTGGQFEVVHDSLCFENSGTSLRFFVTLCTLANRPITITGDKRMEERPIGAMIDALLELGCKIVYLKSNGYPPVKIFPGLTGGKCHLRGDISSQYFSSILISSPFASQSVQILPTSAIHSRPYIDITLSMMNQFGIEVNQDNQTQLLEISNQKKYTATNYVVEGDFSSASYFFAAVAILGGNITLKGLNSHSHQGDIIFLEILHRMGCQVLVNSEGIHLSRSPNKNLIGLSIDMGNCPDLVQSMCIVASFASTASYISNIAHLKHKETDRIEATASELRHLGVGVETTSHSMKIIPQKTYHGGKVATYNDHRMAMAFAIMGLKVPGISIENPSCVNKSFPQFFELLNQFYA</sequence>
<dbReference type="GO" id="GO:0003866">
    <property type="term" value="F:3-phosphoshikimate 1-carboxyvinyltransferase activity"/>
    <property type="evidence" value="ECO:0007669"/>
    <property type="project" value="UniProtKB-EC"/>
</dbReference>
<feature type="binding site" evidence="7">
    <location>
        <position position="397"/>
    </location>
    <ligand>
        <name>phosphoenolpyruvate</name>
        <dbReference type="ChEBI" id="CHEBI:58702"/>
    </ligand>
</feature>
<keyword evidence="10" id="KW-1185">Reference proteome</keyword>
<comment type="pathway">
    <text evidence="1">Metabolic intermediate biosynthesis; chorismate biosynthesis; chorismate from D-erythrose 4-phosphate and phosphoenolpyruvate: step 6/7.</text>
</comment>
<feature type="binding site" evidence="7">
    <location>
        <position position="422"/>
    </location>
    <ligand>
        <name>phosphoenolpyruvate</name>
        <dbReference type="ChEBI" id="CHEBI:58702"/>
    </ligand>
</feature>
<evidence type="ECO:0000256" key="5">
    <source>
        <dbReference type="ARBA" id="ARBA00023141"/>
    </source>
</evidence>
<name>A0ABY6HQN7_9ARCH</name>
<evidence type="ECO:0000256" key="6">
    <source>
        <dbReference type="ARBA" id="ARBA00044633"/>
    </source>
</evidence>
<evidence type="ECO:0000256" key="2">
    <source>
        <dbReference type="ARBA" id="ARBA00009948"/>
    </source>
</evidence>
<feature type="binding site" evidence="7">
    <location>
        <position position="104"/>
    </location>
    <ligand>
        <name>phosphoenolpyruvate</name>
        <dbReference type="ChEBI" id="CHEBI:58702"/>
    </ligand>
</feature>
<evidence type="ECO:0000313" key="9">
    <source>
        <dbReference type="EMBL" id="UYP45823.1"/>
    </source>
</evidence>
<dbReference type="InterPro" id="IPR036968">
    <property type="entry name" value="Enolpyruvate_Tfrase_sf"/>
</dbReference>
<feature type="binding site" evidence="7">
    <location>
        <position position="38"/>
    </location>
    <ligand>
        <name>3-phosphoshikimate</name>
        <dbReference type="ChEBI" id="CHEBI:145989"/>
    </ligand>
</feature>
<dbReference type="HAMAP" id="MF_00210">
    <property type="entry name" value="EPSP_synth"/>
    <property type="match status" value="1"/>
</dbReference>
<organism evidence="9 10">
    <name type="scientific">Candidatus Lokiarchaeum ossiferum</name>
    <dbReference type="NCBI Taxonomy" id="2951803"/>
    <lineage>
        <taxon>Archaea</taxon>
        <taxon>Promethearchaeati</taxon>
        <taxon>Promethearchaeota</taxon>
        <taxon>Promethearchaeia</taxon>
        <taxon>Promethearchaeales</taxon>
        <taxon>Promethearchaeaceae</taxon>
        <taxon>Candidatus Lokiarchaeum</taxon>
    </lineage>
</organism>
<dbReference type="CDD" id="cd01556">
    <property type="entry name" value="EPSP_synthase"/>
    <property type="match status" value="1"/>
</dbReference>
<dbReference type="EMBL" id="CP104013">
    <property type="protein sequence ID" value="UYP45823.1"/>
    <property type="molecule type" value="Genomic_DNA"/>
</dbReference>
<dbReference type="PIRSF" id="PIRSF000505">
    <property type="entry name" value="EPSPS"/>
    <property type="match status" value="1"/>
</dbReference>
<evidence type="ECO:0000256" key="3">
    <source>
        <dbReference type="ARBA" id="ARBA00022605"/>
    </source>
</evidence>
<feature type="binding site" evidence="7">
    <location>
        <position position="324"/>
    </location>
    <ligand>
        <name>3-phosphoshikimate</name>
        <dbReference type="ChEBI" id="CHEBI:145989"/>
    </ligand>
</feature>
<dbReference type="PANTHER" id="PTHR21090">
    <property type="entry name" value="AROM/DEHYDROQUINATE SYNTHASE"/>
    <property type="match status" value="1"/>
</dbReference>
<feature type="binding site" evidence="7">
    <location>
        <position position="34"/>
    </location>
    <ligand>
        <name>3-phosphoshikimate</name>
        <dbReference type="ChEBI" id="CHEBI:145989"/>
    </ligand>
</feature>
<dbReference type="InterPro" id="IPR001986">
    <property type="entry name" value="Enolpyruvate_Tfrase_dom"/>
</dbReference>
<dbReference type="PROSITE" id="PS00885">
    <property type="entry name" value="EPSP_SYNTHASE_2"/>
    <property type="match status" value="1"/>
</dbReference>
<comment type="subcellular location">
    <subcellularLocation>
        <location evidence="7">Cytoplasm</location>
    </subcellularLocation>
</comment>
<feature type="binding site" evidence="7">
    <location>
        <position position="179"/>
    </location>
    <ligand>
        <name>phosphoenolpyruvate</name>
        <dbReference type="ChEBI" id="CHEBI:58702"/>
    </ligand>
</feature>
<dbReference type="NCBIfam" id="TIGR01356">
    <property type="entry name" value="aroA"/>
    <property type="match status" value="1"/>
</dbReference>
<feature type="binding site" evidence="7">
    <location>
        <position position="351"/>
    </location>
    <ligand>
        <name>3-phosphoshikimate</name>
        <dbReference type="ChEBI" id="CHEBI:145989"/>
    </ligand>
</feature>
<gene>
    <name evidence="7" type="primary">aroA</name>
    <name evidence="9" type="ORF">NEF87_002108</name>
</gene>
<evidence type="ECO:0000313" key="10">
    <source>
        <dbReference type="Proteomes" id="UP001208689"/>
    </source>
</evidence>
<dbReference type="InterPro" id="IPR006264">
    <property type="entry name" value="EPSP_synthase"/>
</dbReference>
<reference evidence="9" key="1">
    <citation type="submission" date="2022-09" db="EMBL/GenBank/DDBJ databases">
        <title>Actin cytoskeleton and complex cell architecture in an #Asgard archaeon.</title>
        <authorList>
            <person name="Ponce Toledo R.I."/>
            <person name="Schleper C."/>
            <person name="Rodrigues Oliveira T."/>
            <person name="Wollweber F."/>
            <person name="Xu J."/>
            <person name="Rittmann S."/>
            <person name="Klingl A."/>
            <person name="Pilhofer M."/>
        </authorList>
    </citation>
    <scope>NUCLEOTIDE SEQUENCE</scope>
    <source>
        <strain evidence="9">B-35</strain>
    </source>
</reference>
<dbReference type="EC" id="2.5.1.19" evidence="7"/>
<feature type="binding site" evidence="7">
    <location>
        <position position="177"/>
    </location>
    <ligand>
        <name>3-phosphoshikimate</name>
        <dbReference type="ChEBI" id="CHEBI:145989"/>
    </ligand>
</feature>
<dbReference type="InterPro" id="IPR023193">
    <property type="entry name" value="EPSP_synthase_CS"/>
</dbReference>
<evidence type="ECO:0000256" key="1">
    <source>
        <dbReference type="ARBA" id="ARBA00004811"/>
    </source>
</evidence>
<dbReference type="SUPFAM" id="SSF55205">
    <property type="entry name" value="EPT/RTPC-like"/>
    <property type="match status" value="1"/>
</dbReference>
<dbReference type="PANTHER" id="PTHR21090:SF5">
    <property type="entry name" value="PENTAFUNCTIONAL AROM POLYPEPTIDE"/>
    <property type="match status" value="1"/>
</dbReference>
<dbReference type="InterPro" id="IPR013792">
    <property type="entry name" value="RNA3'P_cycl/enolpyr_Trfase_a/b"/>
</dbReference>
<keyword evidence="3 7" id="KW-0028">Amino-acid biosynthesis</keyword>
<evidence type="ECO:0000256" key="7">
    <source>
        <dbReference type="HAMAP-Rule" id="MF_00210"/>
    </source>
</evidence>
<feature type="binding site" evidence="7">
    <location>
        <position position="355"/>
    </location>
    <ligand>
        <name>phosphoenolpyruvate</name>
        <dbReference type="ChEBI" id="CHEBI:58702"/>
    </ligand>
</feature>
<feature type="domain" description="Enolpyruvate transferase" evidence="8">
    <location>
        <begin position="22"/>
        <end position="430"/>
    </location>
</feature>
<dbReference type="Proteomes" id="UP001208689">
    <property type="component" value="Chromosome"/>
</dbReference>
<dbReference type="Pfam" id="PF00275">
    <property type="entry name" value="EPSP_synthase"/>
    <property type="match status" value="1"/>
</dbReference>
<protein>
    <recommendedName>
        <fullName evidence="7">3-phosphoshikimate 1-carboxyvinyltransferase</fullName>
        <ecNumber evidence="7">2.5.1.19</ecNumber>
    </recommendedName>
    <alternativeName>
        <fullName evidence="7">5-enolpyruvylshikimate-3-phosphate synthase</fullName>
        <shortName evidence="7">EPSP synthase</shortName>
        <shortName evidence="7">EPSPS</shortName>
    </alternativeName>
</protein>
<feature type="binding site" evidence="7">
    <location>
        <position position="33"/>
    </location>
    <ligand>
        <name>phosphoenolpyruvate</name>
        <dbReference type="ChEBI" id="CHEBI:58702"/>
    </ligand>
</feature>
<comment type="similarity">
    <text evidence="2 7">Belongs to the EPSP synthase family.</text>
</comment>
<evidence type="ECO:0000259" key="8">
    <source>
        <dbReference type="Pfam" id="PF00275"/>
    </source>
</evidence>
<accession>A0ABY6HQN7</accession>
<feature type="binding site" evidence="7">
    <location>
        <position position="33"/>
    </location>
    <ligand>
        <name>3-phosphoshikimate</name>
        <dbReference type="ChEBI" id="CHEBI:145989"/>
    </ligand>
</feature>
<evidence type="ECO:0000256" key="4">
    <source>
        <dbReference type="ARBA" id="ARBA00022679"/>
    </source>
</evidence>
<feature type="binding site" evidence="7">
    <location>
        <position position="178"/>
    </location>
    <ligand>
        <name>3-phosphoshikimate</name>
        <dbReference type="ChEBI" id="CHEBI:145989"/>
    </ligand>
</feature>
<feature type="binding site" evidence="7">
    <location>
        <position position="179"/>
    </location>
    <ligand>
        <name>3-phosphoshikimate</name>
        <dbReference type="ChEBI" id="CHEBI:145989"/>
    </ligand>
</feature>
<comment type="function">
    <text evidence="7">Catalyzes the transfer of the enolpyruvyl moiety of phosphoenolpyruvate (PEP) to the 5-hydroxyl of shikimate-3-phosphate (S3P) to produce enolpyruvyl shikimate-3-phosphate and inorganic phosphate.</text>
</comment>
<keyword evidence="4 7" id="KW-0808">Transferase</keyword>
<keyword evidence="7" id="KW-0963">Cytoplasm</keyword>
<comment type="subunit">
    <text evidence="7">Monomer.</text>
</comment>
<feature type="binding site" evidence="7">
    <location>
        <position position="205"/>
    </location>
    <ligand>
        <name>3-phosphoshikimate</name>
        <dbReference type="ChEBI" id="CHEBI:145989"/>
    </ligand>
</feature>
<comment type="caution">
    <text evidence="7">Lacks conserved residue(s) required for the propagation of feature annotation.</text>
</comment>
<feature type="active site" description="Proton acceptor" evidence="7">
    <location>
        <position position="324"/>
    </location>
</feature>
<keyword evidence="5 7" id="KW-0057">Aromatic amino acid biosynthesis</keyword>
<feature type="binding site" evidence="7">
    <location>
        <position position="132"/>
    </location>
    <ligand>
        <name>phosphoenolpyruvate</name>
        <dbReference type="ChEBI" id="CHEBI:58702"/>
    </ligand>
</feature>
<proteinExistence type="inferred from homology"/>
<dbReference type="Gene3D" id="3.65.10.10">
    <property type="entry name" value="Enolpyruvate transferase domain"/>
    <property type="match status" value="2"/>
</dbReference>
<comment type="catalytic activity">
    <reaction evidence="6">
        <text>3-phosphoshikimate + phosphoenolpyruvate = 5-O-(1-carboxyvinyl)-3-phosphoshikimate + phosphate</text>
        <dbReference type="Rhea" id="RHEA:21256"/>
        <dbReference type="ChEBI" id="CHEBI:43474"/>
        <dbReference type="ChEBI" id="CHEBI:57701"/>
        <dbReference type="ChEBI" id="CHEBI:58702"/>
        <dbReference type="ChEBI" id="CHEBI:145989"/>
        <dbReference type="EC" id="2.5.1.19"/>
    </reaction>
    <physiologicalReaction direction="left-to-right" evidence="6">
        <dbReference type="Rhea" id="RHEA:21257"/>
    </physiologicalReaction>
</comment>